<dbReference type="SMART" id="SM00239">
    <property type="entry name" value="C2"/>
    <property type="match status" value="2"/>
</dbReference>
<comment type="subcellular location">
    <subcellularLocation>
        <location evidence="1">Cytoplasmic vesicle</location>
        <location evidence="1">Secretory vesicle membrane</location>
        <topology evidence="1">Peripheral membrane protein</topology>
    </subcellularLocation>
</comment>
<dbReference type="GO" id="GO:0005543">
    <property type="term" value="F:phospholipid binding"/>
    <property type="evidence" value="ECO:0007669"/>
    <property type="project" value="InterPro"/>
</dbReference>
<reference evidence="23" key="1">
    <citation type="submission" date="2023-03" db="EMBL/GenBank/DDBJ databases">
        <title>Electrophorus voltai genome.</title>
        <authorList>
            <person name="Bian C."/>
        </authorList>
    </citation>
    <scope>NUCLEOTIDE SEQUENCE</scope>
    <source>
        <strain evidence="23">CB-2022</strain>
        <tissue evidence="23">Muscle</tissue>
    </source>
</reference>
<evidence type="ECO:0000313" key="23">
    <source>
        <dbReference type="EMBL" id="KAK1804501.1"/>
    </source>
</evidence>
<dbReference type="InterPro" id="IPR043567">
    <property type="entry name" value="SYTL1-5_C2B"/>
</dbReference>
<feature type="domain" description="SAM-dependent methyltransferase TRM5/TYW2-type" evidence="22">
    <location>
        <begin position="122"/>
        <end position="421"/>
    </location>
</feature>
<dbReference type="Pfam" id="PF00168">
    <property type="entry name" value="C2"/>
    <property type="match status" value="2"/>
</dbReference>
<dbReference type="InterPro" id="IPR056745">
    <property type="entry name" value="TYW2_N"/>
</dbReference>
<dbReference type="Gene3D" id="3.30.40.10">
    <property type="entry name" value="Zinc/RING finger domain, C3HC4 (zinc finger)"/>
    <property type="match status" value="1"/>
</dbReference>
<dbReference type="InterPro" id="IPR035892">
    <property type="entry name" value="C2_domain_sf"/>
</dbReference>
<dbReference type="GO" id="GO:0006886">
    <property type="term" value="P:intracellular protein transport"/>
    <property type="evidence" value="ECO:0007669"/>
    <property type="project" value="InterPro"/>
</dbReference>
<dbReference type="GO" id="GO:0031267">
    <property type="term" value="F:small GTPase binding"/>
    <property type="evidence" value="ECO:0007669"/>
    <property type="project" value="InterPro"/>
</dbReference>
<evidence type="ECO:0000256" key="7">
    <source>
        <dbReference type="ARBA" id="ARBA00022737"/>
    </source>
</evidence>
<dbReference type="CDD" id="cd04020">
    <property type="entry name" value="C2B_SLP_1-2-3-4"/>
    <property type="match status" value="1"/>
</dbReference>
<evidence type="ECO:0000256" key="1">
    <source>
        <dbReference type="ARBA" id="ARBA00004268"/>
    </source>
</evidence>
<keyword evidence="8" id="KW-0863">Zinc-finger</keyword>
<dbReference type="Pfam" id="PF25133">
    <property type="entry name" value="TYW2_N_2"/>
    <property type="match status" value="1"/>
</dbReference>
<feature type="compositionally biased region" description="Polar residues" evidence="19">
    <location>
        <begin position="663"/>
        <end position="701"/>
    </location>
</feature>
<dbReference type="InterPro" id="IPR011011">
    <property type="entry name" value="Znf_FYVE_PHD"/>
</dbReference>
<comment type="subunit">
    <text evidence="15">Part of a ternary complex containing STX1A and RAB27A. Can bind both dominant negative and dominant active mutants of RAB27A. Binds STXBP1, RAB3A, RAB8A and RAB27B. Interacts with MYO5A.</text>
</comment>
<keyword evidence="11" id="KW-0968">Cytoplasmic vesicle</keyword>
<dbReference type="PROSITE" id="PS50004">
    <property type="entry name" value="C2"/>
    <property type="match status" value="2"/>
</dbReference>
<feature type="compositionally biased region" description="Acidic residues" evidence="19">
    <location>
        <begin position="337"/>
        <end position="353"/>
    </location>
</feature>
<comment type="function">
    <text evidence="13">S-adenosyl-L-methionine-dependent transferase that acts as a component of the wybutosine biosynthesis pathway. Wybutosine is a hyper modified guanosine with a tricyclic base found at the 3'-position adjacent to the anticodon of eukaryotic phenylalanine tRNA. Catalyzes the transfer of the alpha-amino-alpha-carboxypropyl (acp) group from S-adenosyl-L-methionine to the C-7 position of 4-demethylwyosine (imG-14) to produce wybutosine-86.</text>
</comment>
<dbReference type="InterPro" id="IPR044134">
    <property type="entry name" value="FYVE_Slp4"/>
</dbReference>
<dbReference type="SUPFAM" id="SSF57903">
    <property type="entry name" value="FYVE/PHD zinc finger"/>
    <property type="match status" value="1"/>
</dbReference>
<dbReference type="GO" id="GO:0005886">
    <property type="term" value="C:plasma membrane"/>
    <property type="evidence" value="ECO:0007669"/>
    <property type="project" value="TreeGrafter"/>
</dbReference>
<dbReference type="GO" id="GO:0008270">
    <property type="term" value="F:zinc ion binding"/>
    <property type="evidence" value="ECO:0007669"/>
    <property type="project" value="UniProtKB-KW"/>
</dbReference>
<dbReference type="InterPro" id="IPR041282">
    <property type="entry name" value="FYVE_2"/>
</dbReference>
<dbReference type="AlphaFoldDB" id="A0AAD8ZSN9"/>
<dbReference type="SUPFAM" id="SSF49562">
    <property type="entry name" value="C2 domain (Calcium/lipid-binding domain, CaLB)"/>
    <property type="match status" value="2"/>
</dbReference>
<dbReference type="Gene3D" id="2.60.40.150">
    <property type="entry name" value="C2 domain"/>
    <property type="match status" value="2"/>
</dbReference>
<evidence type="ECO:0000256" key="3">
    <source>
        <dbReference type="ARBA" id="ARBA00022553"/>
    </source>
</evidence>
<feature type="domain" description="C2" evidence="20">
    <location>
        <begin position="946"/>
        <end position="1072"/>
    </location>
</feature>
<dbReference type="PANTHER" id="PTHR45716">
    <property type="entry name" value="BITESIZE, ISOFORM I"/>
    <property type="match status" value="1"/>
</dbReference>
<sequence length="1108" mass="123496">MHSFTVVIFCDCETTIPFPFNRKHLLSSGVLDLQYCLQKHSNGTVTLPVRPSALPRLDLRALQDSVAQGSSCELFKTQVPCRSKKGKARSCRESIVQSVQMLLAAKGKQLNKELEDDIPNGYQRHGDLVLFSEGCFSQAIWREIGSELWLAVASALGVKRVAQMKRISQDGYRTPTVTMLLGDSSYVTHIDNHIRYEFDVTKCMFSFGNITEKLRIASFDCTGETVVDLYAGIGYFTLPYLVHANAAHVHACEWNPDAAAALRTNLQLNKVANRCTVHEGDNRQLSLSDLADRVNLGLLPSSEEGWPVACRLLRRDVGGIMHIHHNITTPLHRGTLEESDTLETASSEEEEEQERAAEGSLKHLEIIQTWNAWAHKAAGRIGTLLRDITMDTWITTIKRIEHVKSYAPHALPRFCCPIAVAGPWKEARVQGVEMVQTMEMINVSFLTDVERELILEVLRRDEELRRLEEQRVKWVPPVVQGPMKLKVEFLDIKRKGAKRTDGSYSEHSCGRCQEPLGRLATSNQCPVCKHQVCQTCRSVRANASWVCTVCAKEAELKKSTGDWFFDQRVNRFSSAPGHDLVRVSLRKRPASEFRKQMNEIAIEASEFPFPLARQNQFLFLKCVWGRVVKKRETTGEVLLNSAELNSSLPGPVPRPRLKDLAVGNSSPSSERLARSTTDSAEKASLSSSGRTDTDSLHSSPSGHRKADEVNKSSPAGSIASSVAPLTKTHSRSGSTASTETEEEEEEEEDIDNLVNIHRRTVGNSAYSLNSSRSTLGSMMSVYSEAGDYDTVDVSGDIVFSLRYDEGTQSLAVLVKECHGLAYADPAKMKCNPYVKCYLLPDKSRQSKKKTAVKRNTINPSYNETLKYSISRSQLSTRTLQLSIWHYDRFSHNAFLGEVEVLLDCHDIDSGHEECVTLRGKVASSSAKSAFAQYKGELVISLKYVSEIEKPSQKQRGRKAKAEDSGELHVLIKEAKNLSAVKAGGTSDSFVKGYLLSSKGKSTKKKTQVVKKTLNPHYNHTFVHKELSLEQLKGMCLELTIWDQEAMSSNDFLGGVRLSSGAVHLKEGKKEWVADSTGEEVSLWQKMMQFPDSWAEGTLQLRSSMGKAK</sequence>
<keyword evidence="10" id="KW-0472">Membrane</keyword>
<dbReference type="InterPro" id="IPR000008">
    <property type="entry name" value="C2_dom"/>
</dbReference>
<dbReference type="InterPro" id="IPR013083">
    <property type="entry name" value="Znf_RING/FYVE/PHD"/>
</dbReference>
<dbReference type="CDD" id="cd02440">
    <property type="entry name" value="AdoMet_MTases"/>
    <property type="match status" value="1"/>
</dbReference>
<proteinExistence type="predicted"/>
<dbReference type="Proteomes" id="UP001239994">
    <property type="component" value="Unassembled WGS sequence"/>
</dbReference>
<dbReference type="Pfam" id="PF02475">
    <property type="entry name" value="TRM5-TYW2_MTfase"/>
    <property type="match status" value="1"/>
</dbReference>
<dbReference type="CDD" id="cd04029">
    <property type="entry name" value="C2A_SLP-4_5"/>
    <property type="match status" value="1"/>
</dbReference>
<protein>
    <recommendedName>
        <fullName evidence="16">Synaptotagmin-like protein 4</fullName>
    </recommendedName>
    <alternativeName>
        <fullName evidence="17">Exophilin-2</fullName>
    </alternativeName>
    <alternativeName>
        <fullName evidence="18">Granuphilin</fullName>
    </alternativeName>
    <alternativeName>
        <fullName evidence="2">tRNA wybutosine-synthesizing protein 2 homolog</fullName>
    </alternativeName>
    <alternativeName>
        <fullName evidence="12">tRNA(Phe) (4-demethylwyosine(37)-C(7)) aminocarboxypropyltransferase</fullName>
    </alternativeName>
</protein>
<evidence type="ECO:0000259" key="20">
    <source>
        <dbReference type="PROSITE" id="PS50004"/>
    </source>
</evidence>
<dbReference type="FunFam" id="2.60.40.150:FF:000121">
    <property type="entry name" value="Synaptotagmin-like 4, isoform CRA_a"/>
    <property type="match status" value="1"/>
</dbReference>
<dbReference type="Pfam" id="PF02318">
    <property type="entry name" value="FYVE_2"/>
    <property type="match status" value="1"/>
</dbReference>
<evidence type="ECO:0000256" key="4">
    <source>
        <dbReference type="ARBA" id="ARBA00022679"/>
    </source>
</evidence>
<dbReference type="FunFam" id="3.30.300.110:FF:000002">
    <property type="entry name" value="tRNA wybutosine-synthesizing protein 2 homolog"/>
    <property type="match status" value="1"/>
</dbReference>
<evidence type="ECO:0000256" key="18">
    <source>
        <dbReference type="ARBA" id="ARBA00082389"/>
    </source>
</evidence>
<keyword evidence="6" id="KW-0479">Metal-binding</keyword>
<name>A0AAD8ZSN9_9TELE</name>
<evidence type="ECO:0000256" key="16">
    <source>
        <dbReference type="ARBA" id="ARBA00072166"/>
    </source>
</evidence>
<evidence type="ECO:0000256" key="5">
    <source>
        <dbReference type="ARBA" id="ARBA00022691"/>
    </source>
</evidence>
<dbReference type="GO" id="GO:0016740">
    <property type="term" value="F:transferase activity"/>
    <property type="evidence" value="ECO:0007669"/>
    <property type="project" value="UniProtKB-KW"/>
</dbReference>
<evidence type="ECO:0000256" key="13">
    <source>
        <dbReference type="ARBA" id="ARBA00037786"/>
    </source>
</evidence>
<dbReference type="InterPro" id="IPR029063">
    <property type="entry name" value="SAM-dependent_MTases_sf"/>
</dbReference>
<evidence type="ECO:0000256" key="17">
    <source>
        <dbReference type="ARBA" id="ARBA00075520"/>
    </source>
</evidence>
<evidence type="ECO:0000256" key="11">
    <source>
        <dbReference type="ARBA" id="ARBA00023329"/>
    </source>
</evidence>
<dbReference type="Gene3D" id="3.30.300.110">
    <property type="entry name" value="Met-10+ protein-like domains"/>
    <property type="match status" value="1"/>
</dbReference>
<evidence type="ECO:0000256" key="15">
    <source>
        <dbReference type="ARBA" id="ARBA00063761"/>
    </source>
</evidence>
<dbReference type="EMBL" id="JAROKS010000004">
    <property type="protein sequence ID" value="KAK1804501.1"/>
    <property type="molecule type" value="Genomic_DNA"/>
</dbReference>
<keyword evidence="5" id="KW-0949">S-adenosyl-L-methionine</keyword>
<dbReference type="InterPro" id="IPR037303">
    <property type="entry name" value="SLP-4/5_C2A"/>
</dbReference>
<feature type="compositionally biased region" description="Polar residues" evidence="19">
    <location>
        <begin position="711"/>
        <end position="720"/>
    </location>
</feature>
<feature type="domain" description="RabBD" evidence="21">
    <location>
        <begin position="440"/>
        <end position="567"/>
    </location>
</feature>
<comment type="function">
    <text evidence="14">Modulates exocytosis of dense-core granules and secretion of hormones in the pancreas and the pituitary. Interacts with vesicles containing negatively charged phospholipids in a Ca(2+)-independent manner.</text>
</comment>
<dbReference type="FunFam" id="3.30.40.10:FF:000018">
    <property type="entry name" value="Synaptotagmin-like 5, isoform CRA_a"/>
    <property type="match status" value="1"/>
</dbReference>
<dbReference type="PANTHER" id="PTHR45716:SF4">
    <property type="entry name" value="SYNAPTOTAGMIN-LIKE PROTEIN 4"/>
    <property type="match status" value="1"/>
</dbReference>
<keyword evidence="9" id="KW-0862">Zinc</keyword>
<dbReference type="GO" id="GO:0030658">
    <property type="term" value="C:transport vesicle membrane"/>
    <property type="evidence" value="ECO:0007669"/>
    <property type="project" value="UniProtKB-SubCell"/>
</dbReference>
<evidence type="ECO:0000313" key="24">
    <source>
        <dbReference type="Proteomes" id="UP001239994"/>
    </source>
</evidence>
<feature type="domain" description="C2" evidence="20">
    <location>
        <begin position="793"/>
        <end position="917"/>
    </location>
</feature>
<dbReference type="Pfam" id="PF25132">
    <property type="entry name" value="TYW2_N"/>
    <property type="match status" value="1"/>
</dbReference>
<comment type="caution">
    <text evidence="23">The sequence shown here is derived from an EMBL/GenBank/DDBJ whole genome shotgun (WGS) entry which is preliminary data.</text>
</comment>
<evidence type="ECO:0000256" key="6">
    <source>
        <dbReference type="ARBA" id="ARBA00022723"/>
    </source>
</evidence>
<dbReference type="SUPFAM" id="SSF53335">
    <property type="entry name" value="S-adenosyl-L-methionine-dependent methyltransferases"/>
    <property type="match status" value="1"/>
</dbReference>
<evidence type="ECO:0000256" key="2">
    <source>
        <dbReference type="ARBA" id="ARBA00017179"/>
    </source>
</evidence>
<organism evidence="23 24">
    <name type="scientific">Electrophorus voltai</name>
    <dbReference type="NCBI Taxonomy" id="2609070"/>
    <lineage>
        <taxon>Eukaryota</taxon>
        <taxon>Metazoa</taxon>
        <taxon>Chordata</taxon>
        <taxon>Craniata</taxon>
        <taxon>Vertebrata</taxon>
        <taxon>Euteleostomi</taxon>
        <taxon>Actinopterygii</taxon>
        <taxon>Neopterygii</taxon>
        <taxon>Teleostei</taxon>
        <taxon>Ostariophysi</taxon>
        <taxon>Gymnotiformes</taxon>
        <taxon>Gymnotoidei</taxon>
        <taxon>Gymnotidae</taxon>
        <taxon>Electrophorus</taxon>
    </lineage>
</organism>
<keyword evidence="3" id="KW-0597">Phosphoprotein</keyword>
<dbReference type="InterPro" id="IPR056744">
    <property type="entry name" value="TRM5/TYW2-like_N"/>
</dbReference>
<evidence type="ECO:0000259" key="22">
    <source>
        <dbReference type="PROSITE" id="PS51684"/>
    </source>
</evidence>
<evidence type="ECO:0000256" key="10">
    <source>
        <dbReference type="ARBA" id="ARBA00023136"/>
    </source>
</evidence>
<dbReference type="InterPro" id="IPR030382">
    <property type="entry name" value="MeTrfase_TRM5/TYW2"/>
</dbReference>
<evidence type="ECO:0000256" key="9">
    <source>
        <dbReference type="ARBA" id="ARBA00022833"/>
    </source>
</evidence>
<dbReference type="GO" id="GO:0042043">
    <property type="term" value="F:neurexin family protein binding"/>
    <property type="evidence" value="ECO:0007669"/>
    <property type="project" value="TreeGrafter"/>
</dbReference>
<accession>A0AAD8ZSN9</accession>
<dbReference type="CDD" id="cd15764">
    <property type="entry name" value="FYVE_Slp4"/>
    <property type="match status" value="1"/>
</dbReference>
<keyword evidence="7" id="KW-0677">Repeat</keyword>
<feature type="compositionally biased region" description="Acidic residues" evidence="19">
    <location>
        <begin position="739"/>
        <end position="751"/>
    </location>
</feature>
<dbReference type="InterPro" id="IPR010911">
    <property type="entry name" value="Rab_BD"/>
</dbReference>
<dbReference type="InterPro" id="IPR056743">
    <property type="entry name" value="TRM5-TYW2-like_MTfase"/>
</dbReference>
<dbReference type="FunFam" id="2.60.40.150:FF:000006">
    <property type="entry name" value="Synaptotagmin-like 5, isoform CRA_a"/>
    <property type="match status" value="1"/>
</dbReference>
<evidence type="ECO:0000256" key="19">
    <source>
        <dbReference type="SAM" id="MobiDB-lite"/>
    </source>
</evidence>
<keyword evidence="24" id="KW-1185">Reference proteome</keyword>
<evidence type="ECO:0000256" key="12">
    <source>
        <dbReference type="ARBA" id="ARBA00031315"/>
    </source>
</evidence>
<dbReference type="GO" id="GO:0006887">
    <property type="term" value="P:exocytosis"/>
    <property type="evidence" value="ECO:0007669"/>
    <property type="project" value="TreeGrafter"/>
</dbReference>
<evidence type="ECO:0000256" key="8">
    <source>
        <dbReference type="ARBA" id="ARBA00022771"/>
    </source>
</evidence>
<feature type="region of interest" description="Disordered" evidence="19">
    <location>
        <begin position="332"/>
        <end position="356"/>
    </location>
</feature>
<feature type="region of interest" description="Disordered" evidence="19">
    <location>
        <begin position="644"/>
        <end position="752"/>
    </location>
</feature>
<gene>
    <name evidence="23" type="ORF">P4O66_020507</name>
</gene>
<dbReference type="PROSITE" id="PS50916">
    <property type="entry name" value="RABBD"/>
    <property type="match status" value="1"/>
</dbReference>
<dbReference type="GO" id="GO:0070382">
    <property type="term" value="C:exocytic vesicle"/>
    <property type="evidence" value="ECO:0007669"/>
    <property type="project" value="TreeGrafter"/>
</dbReference>
<evidence type="ECO:0000259" key="21">
    <source>
        <dbReference type="PROSITE" id="PS50916"/>
    </source>
</evidence>
<dbReference type="PROSITE" id="PS51684">
    <property type="entry name" value="SAM_MT_TRM5_TYW2"/>
    <property type="match status" value="1"/>
</dbReference>
<keyword evidence="4" id="KW-0808">Transferase</keyword>
<evidence type="ECO:0000256" key="14">
    <source>
        <dbReference type="ARBA" id="ARBA00053613"/>
    </source>
</evidence>
<dbReference type="GO" id="GO:0006400">
    <property type="term" value="P:tRNA modification"/>
    <property type="evidence" value="ECO:0007669"/>
    <property type="project" value="UniProtKB-ARBA"/>
</dbReference>
<dbReference type="Gene3D" id="3.40.50.150">
    <property type="entry name" value="Vaccinia Virus protein VP39"/>
    <property type="match status" value="1"/>
</dbReference>